<feature type="region of interest" description="Disordered" evidence="1">
    <location>
        <begin position="43"/>
        <end position="73"/>
    </location>
</feature>
<protein>
    <submittedName>
        <fullName evidence="3">Uncharacterized protein</fullName>
    </submittedName>
</protein>
<organism evidence="3 4">
    <name type="scientific">Paenibacillus terricola</name>
    <dbReference type="NCBI Taxonomy" id="2763503"/>
    <lineage>
        <taxon>Bacteria</taxon>
        <taxon>Bacillati</taxon>
        <taxon>Bacillota</taxon>
        <taxon>Bacilli</taxon>
        <taxon>Bacillales</taxon>
        <taxon>Paenibacillaceae</taxon>
        <taxon>Paenibacillus</taxon>
    </lineage>
</organism>
<sequence>MALVEDTELVDNEPSSEEIAIWAAVLVLAADALALYALLKARKEKASQPDTTQNKTQDFEIRRTNRPRSGSRR</sequence>
<keyword evidence="4" id="KW-1185">Reference proteome</keyword>
<comment type="caution">
    <text evidence="3">The sequence shown here is derived from an EMBL/GenBank/DDBJ whole genome shotgun (WGS) entry which is preliminary data.</text>
</comment>
<dbReference type="RefSeq" id="WP_191201491.1">
    <property type="nucleotide sequence ID" value="NZ_JACXZA010000001.1"/>
</dbReference>
<dbReference type="Proteomes" id="UP000609346">
    <property type="component" value="Unassembled WGS sequence"/>
</dbReference>
<keyword evidence="2" id="KW-0472">Membrane</keyword>
<feature type="transmembrane region" description="Helical" evidence="2">
    <location>
        <begin position="19"/>
        <end position="39"/>
    </location>
</feature>
<evidence type="ECO:0000256" key="2">
    <source>
        <dbReference type="SAM" id="Phobius"/>
    </source>
</evidence>
<feature type="compositionally biased region" description="Basic residues" evidence="1">
    <location>
        <begin position="64"/>
        <end position="73"/>
    </location>
</feature>
<keyword evidence="2" id="KW-0812">Transmembrane</keyword>
<accession>A0ABR8MMB9</accession>
<name>A0ABR8MMB9_9BACL</name>
<proteinExistence type="predicted"/>
<keyword evidence="2" id="KW-1133">Transmembrane helix</keyword>
<gene>
    <name evidence="3" type="ORF">H8B09_00195</name>
</gene>
<evidence type="ECO:0000313" key="4">
    <source>
        <dbReference type="Proteomes" id="UP000609346"/>
    </source>
</evidence>
<evidence type="ECO:0000313" key="3">
    <source>
        <dbReference type="EMBL" id="MBD3917156.1"/>
    </source>
</evidence>
<dbReference type="EMBL" id="JACXZA010000001">
    <property type="protein sequence ID" value="MBD3917156.1"/>
    <property type="molecule type" value="Genomic_DNA"/>
</dbReference>
<reference evidence="3 4" key="1">
    <citation type="submission" date="2020-09" db="EMBL/GenBank/DDBJ databases">
        <title>Paenibacillus sp. strain PR3 16S rRNA gene Genome sequencing and assembly.</title>
        <authorList>
            <person name="Kim J."/>
        </authorList>
    </citation>
    <scope>NUCLEOTIDE SEQUENCE [LARGE SCALE GENOMIC DNA]</scope>
    <source>
        <strain evidence="3 4">PR3</strain>
    </source>
</reference>
<evidence type="ECO:0000256" key="1">
    <source>
        <dbReference type="SAM" id="MobiDB-lite"/>
    </source>
</evidence>